<feature type="domain" description="Mos1 transposase HTH" evidence="2">
    <location>
        <begin position="19"/>
        <end position="63"/>
    </location>
</feature>
<dbReference type="eggNOG" id="ENOG502RT5I">
    <property type="taxonomic scope" value="Eukaryota"/>
</dbReference>
<proteinExistence type="predicted"/>
<dbReference type="GO" id="GO:0045087">
    <property type="term" value="P:innate immune response"/>
    <property type="evidence" value="ECO:0007669"/>
    <property type="project" value="TreeGrafter"/>
</dbReference>
<dbReference type="InterPro" id="IPR002900">
    <property type="entry name" value="DUF38/FTH_CAE_spp"/>
</dbReference>
<dbReference type="AlphaFoldDB" id="A0A1I7UPB8"/>
<dbReference type="Pfam" id="PF17906">
    <property type="entry name" value="HTH_48"/>
    <property type="match status" value="1"/>
</dbReference>
<dbReference type="Proteomes" id="UP000095282">
    <property type="component" value="Unplaced"/>
</dbReference>
<dbReference type="PANTHER" id="PTHR23015:SF4">
    <property type="entry name" value="DUF38 DOMAIN-CONTAINING PROTEIN-RELATED"/>
    <property type="match status" value="1"/>
</dbReference>
<name>A0A1I7UPB8_9PELO</name>
<reference evidence="4" key="1">
    <citation type="submission" date="2016-11" db="UniProtKB">
        <authorList>
            <consortium name="WormBaseParasite"/>
        </authorList>
    </citation>
    <scope>IDENTIFICATION</scope>
</reference>
<feature type="domain" description="DUF38" evidence="1">
    <location>
        <begin position="245"/>
        <end position="344"/>
    </location>
</feature>
<evidence type="ECO:0000259" key="2">
    <source>
        <dbReference type="Pfam" id="PF17906"/>
    </source>
</evidence>
<keyword evidence="3" id="KW-1185">Reference proteome</keyword>
<dbReference type="PANTHER" id="PTHR23015">
    <property type="entry name" value="UNCHARACTERIZED C.ELEGANS PROTEIN"/>
    <property type="match status" value="1"/>
</dbReference>
<sequence length="382" mass="44779">MSDERMEEAIVSNKKYVLACVRYEFLTGKPVYEAYQSLCDILGDNVMNYPDFDFWYYRFSNGNYELDYDRSKDPPPPELVDIPDLVVDKIIGNFDWTARCLFRKVSKKCRLAADRPHVINEIEFKVNPDWIYLTIDNELLAYQNFRRGSCRIGTHLDDGIHAFMHLLFEFGDHAHNDFSIAIGNPNVQIKKLWIKIKDCDLQERLSTFLNSLDHYIHVESFKMEMDKSETSLDTFYVPEDEIEVQDEVLAILSRLKPGILKTIELRVFDWDWKMSTNELARTEQWLQAKEITIDDFQIDVDIDSLLHFNKIEVFVEGISGEEVLKLKNAFLDNEQFEECHINIMGTYMTAETLKALGTEGFPFRERTVMINLHLNSLIFTKI</sequence>
<protein>
    <submittedName>
        <fullName evidence="4">F-box domain-containing protein</fullName>
    </submittedName>
</protein>
<evidence type="ECO:0000313" key="3">
    <source>
        <dbReference type="Proteomes" id="UP000095282"/>
    </source>
</evidence>
<evidence type="ECO:0000313" key="4">
    <source>
        <dbReference type="WBParaSite" id="Csp11.Scaffold630.g17994.t1"/>
    </source>
</evidence>
<dbReference type="WBParaSite" id="Csp11.Scaffold630.g17994.t1">
    <property type="protein sequence ID" value="Csp11.Scaffold630.g17994.t1"/>
    <property type="gene ID" value="Csp11.Scaffold630.g17994"/>
</dbReference>
<evidence type="ECO:0000259" key="1">
    <source>
        <dbReference type="Pfam" id="PF01827"/>
    </source>
</evidence>
<dbReference type="InterPro" id="IPR040161">
    <property type="entry name" value="FB224"/>
</dbReference>
<dbReference type="InterPro" id="IPR041426">
    <property type="entry name" value="Mos1_HTH"/>
</dbReference>
<accession>A0A1I7UPB8</accession>
<dbReference type="Pfam" id="PF01827">
    <property type="entry name" value="FTH"/>
    <property type="match status" value="1"/>
</dbReference>
<organism evidence="3 4">
    <name type="scientific">Caenorhabditis tropicalis</name>
    <dbReference type="NCBI Taxonomy" id="1561998"/>
    <lineage>
        <taxon>Eukaryota</taxon>
        <taxon>Metazoa</taxon>
        <taxon>Ecdysozoa</taxon>
        <taxon>Nematoda</taxon>
        <taxon>Chromadorea</taxon>
        <taxon>Rhabditida</taxon>
        <taxon>Rhabditina</taxon>
        <taxon>Rhabditomorpha</taxon>
        <taxon>Rhabditoidea</taxon>
        <taxon>Rhabditidae</taxon>
        <taxon>Peloderinae</taxon>
        <taxon>Caenorhabditis</taxon>
    </lineage>
</organism>